<keyword evidence="3" id="KW-1185">Reference proteome</keyword>
<name>D8PKL7_SCHCM</name>
<protein>
    <submittedName>
        <fullName evidence="2">Uncharacterized protein</fullName>
    </submittedName>
</protein>
<evidence type="ECO:0000313" key="3">
    <source>
        <dbReference type="Proteomes" id="UP000007431"/>
    </source>
</evidence>
<evidence type="ECO:0000313" key="2">
    <source>
        <dbReference type="EMBL" id="EFJ03998.1"/>
    </source>
</evidence>
<feature type="non-terminal residue" evidence="2">
    <location>
        <position position="320"/>
    </location>
</feature>
<dbReference type="VEuPathDB" id="FungiDB:SCHCODRAFT_01167369"/>
<dbReference type="HOGENOM" id="CLU_869203_0_0_1"/>
<dbReference type="InParanoid" id="D8PKL7"/>
<proteinExistence type="predicted"/>
<accession>D8PKL7</accession>
<dbReference type="Proteomes" id="UP000007431">
    <property type="component" value="Unassembled WGS sequence"/>
</dbReference>
<sequence>MQKRSDLTSSGDAPPKVGGETPSFLNVTAYITTTSKERSLCTLTSSNLNEMAHLPDELADDILRRLLLIPDGVFTGISTSTSSSYLHHHRRSSALLVCKAWCRVGTPLLYHDVLLRSQGQADALANALHTCPELGQWIRKLRLENAFSERAMHVILGACRNVTDFCIVLNFRQRDVTIPYPALVDLNPERLVVVTPASQRRKRDRHPLLVALRRSVPKWDKLTVVLHVSRCLDLDHDLLMALLRTPNLLTVILTRPFISMRRILWILCSRPTIKSVIIRDSPRNQARFEQALKVEWSPSVRRKLQFCAFADESFVSMGSR</sequence>
<gene>
    <name evidence="2" type="ORF">SCHCODRAFT_104476</name>
</gene>
<dbReference type="AlphaFoldDB" id="D8PKL7"/>
<feature type="region of interest" description="Disordered" evidence="1">
    <location>
        <begin position="1"/>
        <end position="20"/>
    </location>
</feature>
<dbReference type="EMBL" id="GL377302">
    <property type="protein sequence ID" value="EFJ03998.1"/>
    <property type="molecule type" value="Genomic_DNA"/>
</dbReference>
<reference evidence="2 3" key="1">
    <citation type="journal article" date="2010" name="Nat. Biotechnol.">
        <title>Genome sequence of the model mushroom Schizophyllum commune.</title>
        <authorList>
            <person name="Ohm R.A."/>
            <person name="de Jong J.F."/>
            <person name="Lugones L.G."/>
            <person name="Aerts A."/>
            <person name="Kothe E."/>
            <person name="Stajich J.E."/>
            <person name="de Vries R.P."/>
            <person name="Record E."/>
            <person name="Levasseur A."/>
            <person name="Baker S.E."/>
            <person name="Bartholomew K.A."/>
            <person name="Coutinho P.M."/>
            <person name="Erdmann S."/>
            <person name="Fowler T.J."/>
            <person name="Gathman A.C."/>
            <person name="Lombard V."/>
            <person name="Henrissat B."/>
            <person name="Knabe N."/>
            <person name="Kuees U."/>
            <person name="Lilly W.W."/>
            <person name="Lindquist E."/>
            <person name="Lucas S."/>
            <person name="Magnuson J.K."/>
            <person name="Piumi F."/>
            <person name="Raudaskoski M."/>
            <person name="Salamov A."/>
            <person name="Schmutz J."/>
            <person name="Schwarze F.W.M.R."/>
            <person name="vanKuyk P.A."/>
            <person name="Horton J.S."/>
            <person name="Grigoriev I.V."/>
            <person name="Woesten H.A.B."/>
        </authorList>
    </citation>
    <scope>NUCLEOTIDE SEQUENCE [LARGE SCALE GENOMIC DNA]</scope>
    <source>
        <strain evidence="3">H4-8 / FGSC 9210</strain>
    </source>
</reference>
<evidence type="ECO:0000256" key="1">
    <source>
        <dbReference type="SAM" id="MobiDB-lite"/>
    </source>
</evidence>
<organism evidence="3">
    <name type="scientific">Schizophyllum commune (strain H4-8 / FGSC 9210)</name>
    <name type="common">Split gill fungus</name>
    <dbReference type="NCBI Taxonomy" id="578458"/>
    <lineage>
        <taxon>Eukaryota</taxon>
        <taxon>Fungi</taxon>
        <taxon>Dikarya</taxon>
        <taxon>Basidiomycota</taxon>
        <taxon>Agaricomycotina</taxon>
        <taxon>Agaricomycetes</taxon>
        <taxon>Agaricomycetidae</taxon>
        <taxon>Agaricales</taxon>
        <taxon>Schizophyllaceae</taxon>
        <taxon>Schizophyllum</taxon>
    </lineage>
</organism>
<dbReference type="OMA" id="REDICRC"/>